<feature type="transmembrane region" description="Helical" evidence="7">
    <location>
        <begin position="53"/>
        <end position="74"/>
    </location>
</feature>
<evidence type="ECO:0000313" key="9">
    <source>
        <dbReference type="EMBL" id="ATJ82074.1"/>
    </source>
</evidence>
<dbReference type="SUPFAM" id="SSF54862">
    <property type="entry name" value="4Fe-4S ferredoxins"/>
    <property type="match status" value="1"/>
</dbReference>
<dbReference type="InterPro" id="IPR032879">
    <property type="entry name" value="FixG_C"/>
</dbReference>
<keyword evidence="3" id="KW-0479">Metal-binding</keyword>
<dbReference type="GO" id="GO:0005886">
    <property type="term" value="C:plasma membrane"/>
    <property type="evidence" value="ECO:0007669"/>
    <property type="project" value="TreeGrafter"/>
</dbReference>
<dbReference type="Pfam" id="PF11614">
    <property type="entry name" value="FixG_C"/>
    <property type="match status" value="1"/>
</dbReference>
<feature type="transmembrane region" description="Helical" evidence="7">
    <location>
        <begin position="94"/>
        <end position="115"/>
    </location>
</feature>
<evidence type="ECO:0000256" key="2">
    <source>
        <dbReference type="ARBA" id="ARBA00022485"/>
    </source>
</evidence>
<dbReference type="AlphaFoldDB" id="A0A291P578"/>
<dbReference type="InterPro" id="IPR017896">
    <property type="entry name" value="4Fe4S_Fe-S-bd"/>
</dbReference>
<feature type="transmembrane region" description="Helical" evidence="7">
    <location>
        <begin position="205"/>
        <end position="222"/>
    </location>
</feature>
<dbReference type="InterPro" id="IPR014116">
    <property type="entry name" value="Cyt_c_oxidase_cbb3_FixG"/>
</dbReference>
<dbReference type="PROSITE" id="PS00198">
    <property type="entry name" value="4FE4S_FER_1"/>
    <property type="match status" value="1"/>
</dbReference>
<dbReference type="PANTHER" id="PTHR30176:SF3">
    <property type="entry name" value="FERREDOXIN-TYPE PROTEIN NAPH"/>
    <property type="match status" value="1"/>
</dbReference>
<dbReference type="OrthoDB" id="9811700at2"/>
<dbReference type="EMBL" id="CP021435">
    <property type="protein sequence ID" value="ATJ82074.1"/>
    <property type="molecule type" value="Genomic_DNA"/>
</dbReference>
<evidence type="ECO:0000256" key="4">
    <source>
        <dbReference type="ARBA" id="ARBA00022982"/>
    </source>
</evidence>
<keyword evidence="5" id="KW-0408">Iron</keyword>
<keyword evidence="1" id="KW-0813">Transport</keyword>
<evidence type="ECO:0000256" key="7">
    <source>
        <dbReference type="SAM" id="Phobius"/>
    </source>
</evidence>
<dbReference type="RefSeq" id="WP_097788557.1">
    <property type="nucleotide sequence ID" value="NZ_CP021435.1"/>
</dbReference>
<dbReference type="GO" id="GO:0046872">
    <property type="term" value="F:metal ion binding"/>
    <property type="evidence" value="ECO:0007669"/>
    <property type="project" value="UniProtKB-KW"/>
</dbReference>
<evidence type="ECO:0000313" key="10">
    <source>
        <dbReference type="Proteomes" id="UP000219993"/>
    </source>
</evidence>
<dbReference type="InterPro" id="IPR013783">
    <property type="entry name" value="Ig-like_fold"/>
</dbReference>
<keyword evidence="10" id="KW-1185">Reference proteome</keyword>
<gene>
    <name evidence="9" type="ORF">BEI_1087</name>
</gene>
<dbReference type="PROSITE" id="PS51379">
    <property type="entry name" value="4FE4S_FER_2"/>
    <property type="match status" value="1"/>
</dbReference>
<dbReference type="Pfam" id="PF12801">
    <property type="entry name" value="Fer4_5"/>
    <property type="match status" value="1"/>
</dbReference>
<dbReference type="Pfam" id="PF13746">
    <property type="entry name" value="Fer4_18"/>
    <property type="match status" value="1"/>
</dbReference>
<dbReference type="InterPro" id="IPR051684">
    <property type="entry name" value="Electron_Trans/Redox"/>
</dbReference>
<name>A0A291P578_9GAMM</name>
<evidence type="ECO:0000256" key="5">
    <source>
        <dbReference type="ARBA" id="ARBA00023004"/>
    </source>
</evidence>
<reference evidence="9 10" key="1">
    <citation type="journal article" date="2017" name="Sci. Rep.">
        <title>Revealing the Saline Adaptation Strategies of the Halophilic Bacterium Halomonas beimenensis through High-throughput Omics and Transposon Mutagenesis Approaches.</title>
        <authorList>
            <person name="Chen Y.H."/>
            <person name="Lin S.S."/>
            <person name="Shyu Y.T."/>
        </authorList>
    </citation>
    <scope>NUCLEOTIDE SEQUENCE [LARGE SCALE GENOMIC DNA]</scope>
    <source>
        <strain evidence="9 10">NTU-111</strain>
    </source>
</reference>
<dbReference type="NCBIfam" id="TIGR02745">
    <property type="entry name" value="ccoG_rdxA_fixG"/>
    <property type="match status" value="1"/>
</dbReference>
<keyword evidence="4" id="KW-0249">Electron transport</keyword>
<evidence type="ECO:0000259" key="8">
    <source>
        <dbReference type="PROSITE" id="PS51379"/>
    </source>
</evidence>
<keyword evidence="2" id="KW-0004">4Fe-4S</keyword>
<dbReference type="InterPro" id="IPR017900">
    <property type="entry name" value="4Fe4S_Fe_S_CS"/>
</dbReference>
<accession>A0A291P578</accession>
<protein>
    <submittedName>
        <fullName evidence="9">Type cbb3 cytochrome oxidase biogenesis protein CcoG, involved in Cu oxidation</fullName>
    </submittedName>
</protein>
<keyword evidence="7" id="KW-1133">Transmembrane helix</keyword>
<keyword evidence="6" id="KW-0411">Iron-sulfur</keyword>
<keyword evidence="7" id="KW-0472">Membrane</keyword>
<evidence type="ECO:0000256" key="6">
    <source>
        <dbReference type="ARBA" id="ARBA00023014"/>
    </source>
</evidence>
<dbReference type="Proteomes" id="UP000219993">
    <property type="component" value="Chromosome"/>
</dbReference>
<evidence type="ECO:0000256" key="1">
    <source>
        <dbReference type="ARBA" id="ARBA00022448"/>
    </source>
</evidence>
<dbReference type="Gene3D" id="2.60.40.10">
    <property type="entry name" value="Immunoglobulins"/>
    <property type="match status" value="1"/>
</dbReference>
<keyword evidence="7" id="KW-0812">Transmembrane</keyword>
<organism evidence="9 10">
    <name type="scientific">Halomonas beimenensis</name>
    <dbReference type="NCBI Taxonomy" id="475662"/>
    <lineage>
        <taxon>Bacteria</taxon>
        <taxon>Pseudomonadati</taxon>
        <taxon>Pseudomonadota</taxon>
        <taxon>Gammaproteobacteria</taxon>
        <taxon>Oceanospirillales</taxon>
        <taxon>Halomonadaceae</taxon>
        <taxon>Halomonas</taxon>
    </lineage>
</organism>
<feature type="domain" description="4Fe-4S ferredoxin-type" evidence="8">
    <location>
        <begin position="260"/>
        <end position="290"/>
    </location>
</feature>
<sequence>MTQRIPLHDLTPASGVDHHTPAEPRQDAYAPRRHLYVREIQGRFQRLRRHANWALMALYFGLPWLTLGGRPAVWFDLPSREFHVLGATFYPQEFILLAWILSICAFGLFLITVFAGRVWCGYACPQSVWTFLFLWFEHRLEGPRHRRIRRDGRPPSLDTLWRKTAKHAAWLIVAAATGVTFVGYFTPIHDLVIALPLLEAHGWAYFWVGFFTLFTYLNAGWLREQVCLHMCPYARFQGVMFDSDTLVVSYDAARGEPRGKSRGQDEASGDCVDCDLCVQVCPTGIDIRDGLQYECIGCAACIDACDGVMARLKRPKGLIRYTTEHALAGRASRLWRPRLLGYLACLVVMIGVLVASLQGRTPLDLELERDRDRLYGQSTTGEITNRYRLTIRNLDDRPHRYRLTASGLPGLRLEAPEVIRVAARDSRRLPITLHVASTALTLPSQAVRVRVEALEAPALRRDGETRFLGPVPR</sequence>
<proteinExistence type="predicted"/>
<dbReference type="PANTHER" id="PTHR30176">
    <property type="entry name" value="FERREDOXIN-TYPE PROTEIN NAPH"/>
    <property type="match status" value="1"/>
</dbReference>
<evidence type="ECO:0000256" key="3">
    <source>
        <dbReference type="ARBA" id="ARBA00022723"/>
    </source>
</evidence>
<dbReference type="KEGG" id="hbe:BEI_1087"/>
<feature type="transmembrane region" description="Helical" evidence="7">
    <location>
        <begin position="339"/>
        <end position="357"/>
    </location>
</feature>
<feature type="transmembrane region" description="Helical" evidence="7">
    <location>
        <begin position="168"/>
        <end position="185"/>
    </location>
</feature>
<dbReference type="GO" id="GO:0051539">
    <property type="term" value="F:4 iron, 4 sulfur cluster binding"/>
    <property type="evidence" value="ECO:0007669"/>
    <property type="project" value="UniProtKB-KW"/>
</dbReference>